<feature type="transmembrane region" description="Helical" evidence="1">
    <location>
        <begin position="66"/>
        <end position="84"/>
    </location>
</feature>
<dbReference type="Gene3D" id="2.40.70.10">
    <property type="entry name" value="Acid Proteases"/>
    <property type="match status" value="1"/>
</dbReference>
<evidence type="ECO:0000313" key="3">
    <source>
        <dbReference type="Proteomes" id="UP001185659"/>
    </source>
</evidence>
<dbReference type="GO" id="GO:0006508">
    <property type="term" value="P:proteolysis"/>
    <property type="evidence" value="ECO:0007669"/>
    <property type="project" value="UniProtKB-KW"/>
</dbReference>
<keyword evidence="2" id="KW-0645">Protease</keyword>
<sequence>MRFFWIVMALLGGGLILLIANHDSGRVLGLENATFAATLYLGLWGAVLLVGILGSGMRIGEAARSLAFWVFLLLALIAVYQYRYELQDVASRVTAGLIPGSPVSMVTSEGNARVMVERSANGHFEVIADVNGQALRMLIDTGASSIVLSDDDARRAGFDPSTLRFQIPVATANGTAMVARARAQEMSIGAISRSDVPVYIAQPGRLGQSLLGMSFINTLSGFELRGDRIVLQD</sequence>
<feature type="transmembrane region" description="Helical" evidence="1">
    <location>
        <begin position="39"/>
        <end position="59"/>
    </location>
</feature>
<evidence type="ECO:0000313" key="2">
    <source>
        <dbReference type="EMBL" id="MDV6224711.1"/>
    </source>
</evidence>
<comment type="caution">
    <text evidence="2">The sequence shown here is derived from an EMBL/GenBank/DDBJ whole genome shotgun (WGS) entry which is preliminary data.</text>
</comment>
<dbReference type="InterPro" id="IPR021109">
    <property type="entry name" value="Peptidase_aspartic_dom_sf"/>
</dbReference>
<keyword evidence="2" id="KW-0378">Hydrolase</keyword>
<organism evidence="2 3">
    <name type="scientific">Nitratireductor aquimarinus</name>
    <dbReference type="NCBI Taxonomy" id="889300"/>
    <lineage>
        <taxon>Bacteria</taxon>
        <taxon>Pseudomonadati</taxon>
        <taxon>Pseudomonadota</taxon>
        <taxon>Alphaproteobacteria</taxon>
        <taxon>Hyphomicrobiales</taxon>
        <taxon>Phyllobacteriaceae</taxon>
        <taxon>Nitratireductor</taxon>
    </lineage>
</organism>
<name>A0ABU4AEN6_9HYPH</name>
<dbReference type="NCBIfam" id="TIGR02281">
    <property type="entry name" value="clan_AA_DTGA"/>
    <property type="match status" value="1"/>
</dbReference>
<dbReference type="Proteomes" id="UP001185659">
    <property type="component" value="Unassembled WGS sequence"/>
</dbReference>
<reference evidence="2 3" key="1">
    <citation type="submission" date="2023-10" db="EMBL/GenBank/DDBJ databases">
        <authorList>
            <person name="Venkata Ramana C."/>
            <person name="Sasikala C."/>
            <person name="Dhurka M."/>
        </authorList>
    </citation>
    <scope>NUCLEOTIDE SEQUENCE [LARGE SCALE GENOMIC DNA]</scope>
    <source>
        <strain evidence="2 3">KCTC 32151</strain>
    </source>
</reference>
<keyword evidence="1" id="KW-0472">Membrane</keyword>
<proteinExistence type="predicted"/>
<dbReference type="RefSeq" id="WP_206552348.1">
    <property type="nucleotide sequence ID" value="NZ_JAWJDW010000001.1"/>
</dbReference>
<keyword evidence="1" id="KW-1133">Transmembrane helix</keyword>
<dbReference type="Pfam" id="PF13650">
    <property type="entry name" value="Asp_protease_2"/>
    <property type="match status" value="1"/>
</dbReference>
<dbReference type="EMBL" id="JAWLIP010000001">
    <property type="protein sequence ID" value="MDV6224711.1"/>
    <property type="molecule type" value="Genomic_DNA"/>
</dbReference>
<dbReference type="InterPro" id="IPR011969">
    <property type="entry name" value="Clan_AA_Asp_peptidase_C"/>
</dbReference>
<dbReference type="InterPro" id="IPR034122">
    <property type="entry name" value="Retropepsin-like_bacterial"/>
</dbReference>
<evidence type="ECO:0000256" key="1">
    <source>
        <dbReference type="SAM" id="Phobius"/>
    </source>
</evidence>
<keyword evidence="1" id="KW-0812">Transmembrane</keyword>
<dbReference type="SUPFAM" id="SSF50630">
    <property type="entry name" value="Acid proteases"/>
    <property type="match status" value="1"/>
</dbReference>
<accession>A0ABU4AEN6</accession>
<gene>
    <name evidence="2" type="ORF">R2G56_00270</name>
</gene>
<protein>
    <submittedName>
        <fullName evidence="2">TIGR02281 family clan AA aspartic protease</fullName>
    </submittedName>
</protein>
<keyword evidence="3" id="KW-1185">Reference proteome</keyword>
<dbReference type="CDD" id="cd05483">
    <property type="entry name" value="retropepsin_like_bacteria"/>
    <property type="match status" value="1"/>
</dbReference>
<dbReference type="GO" id="GO:0008233">
    <property type="term" value="F:peptidase activity"/>
    <property type="evidence" value="ECO:0007669"/>
    <property type="project" value="UniProtKB-KW"/>
</dbReference>